<keyword evidence="2" id="KW-1185">Reference proteome</keyword>
<proteinExistence type="predicted"/>
<evidence type="ECO:0000313" key="2">
    <source>
        <dbReference type="Proteomes" id="UP000245390"/>
    </source>
</evidence>
<dbReference type="RefSeq" id="WP_126918517.1">
    <property type="nucleotide sequence ID" value="NZ_CP034588.1"/>
</dbReference>
<dbReference type="KEGG" id="salo:EF888_06210"/>
<name>A0A316FZI3_9RHOB</name>
<dbReference type="Gene3D" id="1.25.40.10">
    <property type="entry name" value="Tetratricopeptide repeat domain"/>
    <property type="match status" value="1"/>
</dbReference>
<dbReference type="EMBL" id="QGGV01000014">
    <property type="protein sequence ID" value="PWK53116.1"/>
    <property type="molecule type" value="Genomic_DNA"/>
</dbReference>
<protein>
    <submittedName>
        <fullName evidence="1">Uncharacterized protein</fullName>
    </submittedName>
</protein>
<dbReference type="Proteomes" id="UP000245390">
    <property type="component" value="Unassembled WGS sequence"/>
</dbReference>
<organism evidence="1 2">
    <name type="scientific">Silicimonas algicola</name>
    <dbReference type="NCBI Taxonomy" id="1826607"/>
    <lineage>
        <taxon>Bacteria</taxon>
        <taxon>Pseudomonadati</taxon>
        <taxon>Pseudomonadota</taxon>
        <taxon>Alphaproteobacteria</taxon>
        <taxon>Rhodobacterales</taxon>
        <taxon>Paracoccaceae</taxon>
    </lineage>
</organism>
<sequence length="211" mass="22917">MILRLAAFLPQLALLSAGVTSAYFVVSSMPAFDSDARVEGLFGDWRVPVVEAVYNRSDYLFQVGFGLLQGDLVASSATEERDELASVDTAIARARRAREALAESAALAPGNAYTWAYLAWADAMQADDAAALSDLNVSWALAPASAQLAPVRLNLYELLLDLGTLPDDRGEVEEKVKRDLAVMRRFEPRHLDVILKDSDGLRSLAAEITTD</sequence>
<dbReference type="AlphaFoldDB" id="A0A316FZI3"/>
<dbReference type="OrthoDB" id="9767410at2"/>
<reference evidence="1 2" key="1">
    <citation type="submission" date="2018-05" db="EMBL/GenBank/DDBJ databases">
        <title>Genomic Encyclopedia of Type Strains, Phase IV (KMG-IV): sequencing the most valuable type-strain genomes for metagenomic binning, comparative biology and taxonomic classification.</title>
        <authorList>
            <person name="Goeker M."/>
        </authorList>
    </citation>
    <scope>NUCLEOTIDE SEQUENCE [LARGE SCALE GENOMIC DNA]</scope>
    <source>
        <strain evidence="1 2">DSM 103371</strain>
    </source>
</reference>
<accession>A0A316FZI3</accession>
<comment type="caution">
    <text evidence="1">The sequence shown here is derived from an EMBL/GenBank/DDBJ whole genome shotgun (WGS) entry which is preliminary data.</text>
</comment>
<gene>
    <name evidence="1" type="ORF">C8D95_11418</name>
</gene>
<dbReference type="InterPro" id="IPR011990">
    <property type="entry name" value="TPR-like_helical_dom_sf"/>
</dbReference>
<evidence type="ECO:0000313" key="1">
    <source>
        <dbReference type="EMBL" id="PWK53116.1"/>
    </source>
</evidence>